<dbReference type="GO" id="GO:0043565">
    <property type="term" value="F:sequence-specific DNA binding"/>
    <property type="evidence" value="ECO:0007669"/>
    <property type="project" value="TreeGrafter"/>
</dbReference>
<evidence type="ECO:0000313" key="2">
    <source>
        <dbReference type="EMBL" id="KKP53049.1"/>
    </source>
</evidence>
<dbReference type="Gene3D" id="3.30.70.1290">
    <property type="entry name" value="Transposase IS200-like"/>
    <property type="match status" value="1"/>
</dbReference>
<comment type="caution">
    <text evidence="2">The sequence shown here is derived from an EMBL/GenBank/DDBJ whole genome shotgun (WGS) entry which is preliminary data.</text>
</comment>
<dbReference type="SMART" id="SM01321">
    <property type="entry name" value="Y1_Tnp"/>
    <property type="match status" value="1"/>
</dbReference>
<evidence type="ECO:0000313" key="3">
    <source>
        <dbReference type="Proteomes" id="UP000034045"/>
    </source>
</evidence>
<dbReference type="PANTHER" id="PTHR36966">
    <property type="entry name" value="REP-ASSOCIATED TYROSINE TRANSPOSASE"/>
    <property type="match status" value="1"/>
</dbReference>
<dbReference type="InterPro" id="IPR002686">
    <property type="entry name" value="Transposase_17"/>
</dbReference>
<dbReference type="InterPro" id="IPR052715">
    <property type="entry name" value="RAYT_transposase"/>
</dbReference>
<dbReference type="GO" id="GO:0004803">
    <property type="term" value="F:transposase activity"/>
    <property type="evidence" value="ECO:0007669"/>
    <property type="project" value="InterPro"/>
</dbReference>
<evidence type="ECO:0000259" key="1">
    <source>
        <dbReference type="SMART" id="SM01321"/>
    </source>
</evidence>
<dbReference type="GO" id="GO:0006313">
    <property type="term" value="P:DNA transposition"/>
    <property type="evidence" value="ECO:0007669"/>
    <property type="project" value="InterPro"/>
</dbReference>
<dbReference type="AlphaFoldDB" id="A0A0G0A8B9"/>
<sequence>MDIKHRKQIRLKKYDYSDAGWYFVTICTQDKKKYFGNIINNKMILNQNGLLIKSNWKKLINKFRIELDCFIIMPNHIHAIVVIRQTDVVGVSFMKPEIKMTISKSNHHMHLLNNKKGLINQTPTIGLIIRYFKSKCSYELHKNGFSNNLWQRNYYEHIIRNEYSLFYIRQYIRDNPMDWNEDRNNI</sequence>
<reference evidence="2 3" key="1">
    <citation type="journal article" date="2015" name="Nature">
        <title>rRNA introns, odd ribosomes, and small enigmatic genomes across a large radiation of phyla.</title>
        <authorList>
            <person name="Brown C.T."/>
            <person name="Hug L.A."/>
            <person name="Thomas B.C."/>
            <person name="Sharon I."/>
            <person name="Castelle C.J."/>
            <person name="Singh A."/>
            <person name="Wilkins M.J."/>
            <person name="Williams K.H."/>
            <person name="Banfield J.F."/>
        </authorList>
    </citation>
    <scope>NUCLEOTIDE SEQUENCE [LARGE SCALE GENOMIC DNA]</scope>
</reference>
<accession>A0A0G0A8B9</accession>
<feature type="domain" description="Transposase IS200-like" evidence="1">
    <location>
        <begin position="17"/>
        <end position="175"/>
    </location>
</feature>
<dbReference type="EMBL" id="LBPD01000001">
    <property type="protein sequence ID" value="KKP53049.1"/>
    <property type="molecule type" value="Genomic_DNA"/>
</dbReference>
<dbReference type="PATRIC" id="fig|1618476.3.peg.14"/>
<dbReference type="SUPFAM" id="SSF143422">
    <property type="entry name" value="Transposase IS200-like"/>
    <property type="match status" value="1"/>
</dbReference>
<gene>
    <name evidence="2" type="ORF">UR42_C0001G0016</name>
</gene>
<dbReference type="PANTHER" id="PTHR36966:SF1">
    <property type="entry name" value="REP-ASSOCIATED TYROSINE TRANSPOSASE"/>
    <property type="match status" value="1"/>
</dbReference>
<dbReference type="Proteomes" id="UP000034045">
    <property type="component" value="Unassembled WGS sequence"/>
</dbReference>
<proteinExistence type="predicted"/>
<protein>
    <recommendedName>
        <fullName evidence="1">Transposase IS200-like domain-containing protein</fullName>
    </recommendedName>
</protein>
<organism evidence="2 3">
    <name type="scientific">Candidatus Roizmanbacteria bacterium GW2011_GWA2_33_33</name>
    <dbReference type="NCBI Taxonomy" id="1618476"/>
    <lineage>
        <taxon>Bacteria</taxon>
        <taxon>Candidatus Roizmaniibacteriota</taxon>
    </lineage>
</organism>
<name>A0A0G0A8B9_9BACT</name>
<dbReference type="InterPro" id="IPR036515">
    <property type="entry name" value="Transposase_17_sf"/>
</dbReference>